<dbReference type="InterPro" id="IPR007016">
    <property type="entry name" value="O-antigen_ligase-rel_domated"/>
</dbReference>
<keyword evidence="8" id="KW-1185">Reference proteome</keyword>
<feature type="transmembrane region" description="Helical" evidence="5">
    <location>
        <begin position="380"/>
        <end position="403"/>
    </location>
</feature>
<evidence type="ECO:0000313" key="8">
    <source>
        <dbReference type="Proteomes" id="UP000556611"/>
    </source>
</evidence>
<evidence type="ECO:0000313" key="7">
    <source>
        <dbReference type="EMBL" id="NMD57057.1"/>
    </source>
</evidence>
<feature type="transmembrane region" description="Helical" evidence="5">
    <location>
        <begin position="351"/>
        <end position="371"/>
    </location>
</feature>
<feature type="transmembrane region" description="Helical" evidence="5">
    <location>
        <begin position="271"/>
        <end position="293"/>
    </location>
</feature>
<feature type="transmembrane region" description="Helical" evidence="5">
    <location>
        <begin position="43"/>
        <end position="67"/>
    </location>
</feature>
<keyword evidence="3 5" id="KW-1133">Transmembrane helix</keyword>
<evidence type="ECO:0000256" key="5">
    <source>
        <dbReference type="SAM" id="Phobius"/>
    </source>
</evidence>
<evidence type="ECO:0000259" key="6">
    <source>
        <dbReference type="Pfam" id="PF04932"/>
    </source>
</evidence>
<dbReference type="RefSeq" id="WP_191834171.1">
    <property type="nucleotide sequence ID" value="NZ_JABARZ010000015.1"/>
</dbReference>
<evidence type="ECO:0000256" key="2">
    <source>
        <dbReference type="ARBA" id="ARBA00022692"/>
    </source>
</evidence>
<dbReference type="Proteomes" id="UP000556611">
    <property type="component" value="Unassembled WGS sequence"/>
</dbReference>
<dbReference type="EMBL" id="JABARZ010000015">
    <property type="protein sequence ID" value="NMD57057.1"/>
    <property type="molecule type" value="Genomic_DNA"/>
</dbReference>
<comment type="subcellular location">
    <subcellularLocation>
        <location evidence="1">Membrane</location>
        <topology evidence="1">Multi-pass membrane protein</topology>
    </subcellularLocation>
</comment>
<reference evidence="7 8" key="1">
    <citation type="submission" date="2020-04" db="EMBL/GenBank/DDBJ databases">
        <title>MicrobeNet Type strains.</title>
        <authorList>
            <person name="Nicholson A.C."/>
        </authorList>
    </citation>
    <scope>NUCLEOTIDE SEQUENCE [LARGE SCALE GENOMIC DNA]</scope>
    <source>
        <strain evidence="7 8">ATCC BAA-330</strain>
    </source>
</reference>
<feature type="transmembrane region" description="Helical" evidence="5">
    <location>
        <begin position="409"/>
        <end position="427"/>
    </location>
</feature>
<evidence type="ECO:0000256" key="3">
    <source>
        <dbReference type="ARBA" id="ARBA00022989"/>
    </source>
</evidence>
<keyword evidence="4 5" id="KW-0472">Membrane</keyword>
<dbReference type="InterPro" id="IPR051533">
    <property type="entry name" value="WaaL-like"/>
</dbReference>
<evidence type="ECO:0000256" key="4">
    <source>
        <dbReference type="ARBA" id="ARBA00023136"/>
    </source>
</evidence>
<keyword evidence="7" id="KW-0436">Ligase</keyword>
<evidence type="ECO:0000256" key="1">
    <source>
        <dbReference type="ARBA" id="ARBA00004141"/>
    </source>
</evidence>
<sequence length="442" mass="45901">MGSTITRRIARTIGPPGAVFVATCGFALLSMRQTITVPATYGLTLAQTMFAVGALVWGTAAFTGYGLPVRDRTIVAAVLAYACASFVSYAGAMSRGVPSGITVEAMDRYIIVDMLLVGMVLLILAVARTEQSLRIILGGLLLGGTVSALFALLFAGTGLDIAASFRIPGLTKANDFVLIKNATRAGLNRPQGSAGHPLELGAVLTLLVPLGAGMILAARARGAKVWPWLTCTGLIVVADAASLSRSAVVGGVAALLVMCWRWPVRRLLGIVVSAATIVIVGTIAQIKIITALIETFAGSGNDSSLQSRAVGQAFVAENVWKRLWFGQGVGAYPTLKQPVLDNQYLSRLMEAGVFGLVTFLGALGVGLYLAIRASARAHGALADIASGISGSIAALIVICLILDTSGFMQIWYMTWILAALAGAVYVLSGDQPPPDVVEEPAG</sequence>
<comment type="caution">
    <text evidence="7">The sequence shown here is derived from an EMBL/GenBank/DDBJ whole genome shotgun (WGS) entry which is preliminary data.</text>
</comment>
<accession>A0ABX1LFR6</accession>
<dbReference type="PANTHER" id="PTHR37422">
    <property type="entry name" value="TEICHURONIC ACID BIOSYNTHESIS PROTEIN TUAE"/>
    <property type="match status" value="1"/>
</dbReference>
<feature type="transmembrane region" description="Helical" evidence="5">
    <location>
        <begin position="12"/>
        <end position="31"/>
    </location>
</feature>
<feature type="transmembrane region" description="Helical" evidence="5">
    <location>
        <begin position="200"/>
        <end position="218"/>
    </location>
</feature>
<feature type="transmembrane region" description="Helical" evidence="5">
    <location>
        <begin position="74"/>
        <end position="97"/>
    </location>
</feature>
<protein>
    <submittedName>
        <fullName evidence="7">O-antigen ligase domain-containing protein</fullName>
    </submittedName>
</protein>
<dbReference type="GO" id="GO:0016874">
    <property type="term" value="F:ligase activity"/>
    <property type="evidence" value="ECO:0007669"/>
    <property type="project" value="UniProtKB-KW"/>
</dbReference>
<organism evidence="7 8">
    <name type="scientific">Tsukamurella columbiensis</name>
    <dbReference type="NCBI Taxonomy" id="128509"/>
    <lineage>
        <taxon>Bacteria</taxon>
        <taxon>Bacillati</taxon>
        <taxon>Actinomycetota</taxon>
        <taxon>Actinomycetes</taxon>
        <taxon>Mycobacteriales</taxon>
        <taxon>Tsukamurellaceae</taxon>
        <taxon>Tsukamurella</taxon>
    </lineage>
</organism>
<dbReference type="PANTHER" id="PTHR37422:SF13">
    <property type="entry name" value="LIPOPOLYSACCHARIDE BIOSYNTHESIS PROTEIN PA4999-RELATED"/>
    <property type="match status" value="1"/>
</dbReference>
<feature type="transmembrane region" description="Helical" evidence="5">
    <location>
        <begin position="247"/>
        <end position="264"/>
    </location>
</feature>
<feature type="transmembrane region" description="Helical" evidence="5">
    <location>
        <begin position="135"/>
        <end position="155"/>
    </location>
</feature>
<dbReference type="Pfam" id="PF04932">
    <property type="entry name" value="Wzy_C"/>
    <property type="match status" value="1"/>
</dbReference>
<feature type="transmembrane region" description="Helical" evidence="5">
    <location>
        <begin position="225"/>
        <end position="241"/>
    </location>
</feature>
<name>A0ABX1LFR6_9ACTN</name>
<feature type="transmembrane region" description="Helical" evidence="5">
    <location>
        <begin position="109"/>
        <end position="128"/>
    </location>
</feature>
<feature type="domain" description="O-antigen ligase-related" evidence="6">
    <location>
        <begin position="234"/>
        <end position="360"/>
    </location>
</feature>
<proteinExistence type="predicted"/>
<gene>
    <name evidence="7" type="ORF">HHU10_15670</name>
</gene>
<keyword evidence="2 5" id="KW-0812">Transmembrane</keyword>